<accession>A0A3B3ZEQ0</accession>
<name>A0A3B3ZEQ0_9GOBI</name>
<evidence type="ECO:0000313" key="2">
    <source>
        <dbReference type="Proteomes" id="UP000261520"/>
    </source>
</evidence>
<dbReference type="AlphaFoldDB" id="A0A3B3ZEQ0"/>
<dbReference type="Ensembl" id="ENSPMGT00000003304.1">
    <property type="protein sequence ID" value="ENSPMGP00000003115.1"/>
    <property type="gene ID" value="ENSPMGG00000002708.1"/>
</dbReference>
<evidence type="ECO:0000313" key="1">
    <source>
        <dbReference type="Ensembl" id="ENSPMGP00000003115.1"/>
    </source>
</evidence>
<reference evidence="1" key="1">
    <citation type="submission" date="2025-08" db="UniProtKB">
        <authorList>
            <consortium name="Ensembl"/>
        </authorList>
    </citation>
    <scope>IDENTIFICATION</scope>
</reference>
<dbReference type="Gene3D" id="1.10.287.210">
    <property type="match status" value="1"/>
</dbReference>
<keyword evidence="2" id="KW-1185">Reference proteome</keyword>
<sequence>EWGTRSLNKISGLAWSILQLANETESGLTLVNAEMVAIRTAVIQPRLVLDILLAEKGGVCKLINCTARLFIEQPTLLTRARPLRVHTLTHFPVHSPNALHRNNNRNQH</sequence>
<reference evidence="1" key="2">
    <citation type="submission" date="2025-09" db="UniProtKB">
        <authorList>
            <consortium name="Ensembl"/>
        </authorList>
    </citation>
    <scope>IDENTIFICATION</scope>
</reference>
<organism evidence="1 2">
    <name type="scientific">Periophthalmus magnuspinnatus</name>
    <dbReference type="NCBI Taxonomy" id="409849"/>
    <lineage>
        <taxon>Eukaryota</taxon>
        <taxon>Metazoa</taxon>
        <taxon>Chordata</taxon>
        <taxon>Craniata</taxon>
        <taxon>Vertebrata</taxon>
        <taxon>Euteleostomi</taxon>
        <taxon>Actinopterygii</taxon>
        <taxon>Neopterygii</taxon>
        <taxon>Teleostei</taxon>
        <taxon>Neoteleostei</taxon>
        <taxon>Acanthomorphata</taxon>
        <taxon>Gobiaria</taxon>
        <taxon>Gobiiformes</taxon>
        <taxon>Gobioidei</taxon>
        <taxon>Gobiidae</taxon>
        <taxon>Oxudercinae</taxon>
        <taxon>Periophthalmus</taxon>
    </lineage>
</organism>
<dbReference type="Proteomes" id="UP000261520">
    <property type="component" value="Unplaced"/>
</dbReference>
<dbReference type="SUPFAM" id="SSF58069">
    <property type="entry name" value="Virus ectodomain"/>
    <property type="match status" value="1"/>
</dbReference>
<protein>
    <submittedName>
        <fullName evidence="1">Uncharacterized protein</fullName>
    </submittedName>
</protein>
<proteinExistence type="predicted"/>